<feature type="chain" id="PRO_5003156036" description="Rhamnogalacturonase A/B/Epimerase-like pectate lyase domain-containing protein" evidence="2">
    <location>
        <begin position="23"/>
        <end position="709"/>
    </location>
</feature>
<dbReference type="InParanoid" id="E1ZRD2"/>
<dbReference type="InterPro" id="IPR012334">
    <property type="entry name" value="Pectin_lyas_fold"/>
</dbReference>
<evidence type="ECO:0000313" key="4">
    <source>
        <dbReference type="EMBL" id="EFN51609.1"/>
    </source>
</evidence>
<name>E1ZRD2_CHLVA</name>
<keyword evidence="5" id="KW-1185">Reference proteome</keyword>
<proteinExistence type="predicted"/>
<dbReference type="Pfam" id="PF12708">
    <property type="entry name" value="Pect-lyase_RHGA_epim"/>
    <property type="match status" value="1"/>
</dbReference>
<feature type="region of interest" description="Disordered" evidence="1">
    <location>
        <begin position="244"/>
        <end position="291"/>
    </location>
</feature>
<organism evidence="5">
    <name type="scientific">Chlorella variabilis</name>
    <name type="common">Green alga</name>
    <dbReference type="NCBI Taxonomy" id="554065"/>
    <lineage>
        <taxon>Eukaryota</taxon>
        <taxon>Viridiplantae</taxon>
        <taxon>Chlorophyta</taxon>
        <taxon>core chlorophytes</taxon>
        <taxon>Trebouxiophyceae</taxon>
        <taxon>Chlorellales</taxon>
        <taxon>Chlorellaceae</taxon>
        <taxon>Chlorella clade</taxon>
        <taxon>Chlorella</taxon>
    </lineage>
</organism>
<dbReference type="AlphaFoldDB" id="E1ZRD2"/>
<dbReference type="STRING" id="554065.E1ZRD2"/>
<dbReference type="SUPFAM" id="SSF51126">
    <property type="entry name" value="Pectin lyase-like"/>
    <property type="match status" value="1"/>
</dbReference>
<dbReference type="InterPro" id="IPR011050">
    <property type="entry name" value="Pectin_lyase_fold/virulence"/>
</dbReference>
<feature type="region of interest" description="Disordered" evidence="1">
    <location>
        <begin position="359"/>
        <end position="382"/>
    </location>
</feature>
<feature type="domain" description="Rhamnogalacturonase A/B/Epimerase-like pectate lyase" evidence="3">
    <location>
        <begin position="61"/>
        <end position="131"/>
    </location>
</feature>
<reference evidence="4 5" key="1">
    <citation type="journal article" date="2010" name="Plant Cell">
        <title>The Chlorella variabilis NC64A genome reveals adaptation to photosymbiosis, coevolution with viruses, and cryptic sex.</title>
        <authorList>
            <person name="Blanc G."/>
            <person name="Duncan G."/>
            <person name="Agarkova I."/>
            <person name="Borodovsky M."/>
            <person name="Gurnon J."/>
            <person name="Kuo A."/>
            <person name="Lindquist E."/>
            <person name="Lucas S."/>
            <person name="Pangilinan J."/>
            <person name="Polle J."/>
            <person name="Salamov A."/>
            <person name="Terry A."/>
            <person name="Yamada T."/>
            <person name="Dunigan D.D."/>
            <person name="Grigoriev I.V."/>
            <person name="Claverie J.M."/>
            <person name="Van Etten J.L."/>
        </authorList>
    </citation>
    <scope>NUCLEOTIDE SEQUENCE [LARGE SCALE GENOMIC DNA]</scope>
    <source>
        <strain evidence="4 5">NC64A</strain>
    </source>
</reference>
<protein>
    <recommendedName>
        <fullName evidence="3">Rhamnogalacturonase A/B/Epimerase-like pectate lyase domain-containing protein</fullName>
    </recommendedName>
</protein>
<gene>
    <name evidence="4" type="ORF">CHLNCDRAFT_140001</name>
</gene>
<evidence type="ECO:0000256" key="2">
    <source>
        <dbReference type="SAM" id="SignalP"/>
    </source>
</evidence>
<evidence type="ECO:0000259" key="3">
    <source>
        <dbReference type="Pfam" id="PF12708"/>
    </source>
</evidence>
<feature type="compositionally biased region" description="Basic and acidic residues" evidence="1">
    <location>
        <begin position="268"/>
        <end position="289"/>
    </location>
</feature>
<dbReference type="Proteomes" id="UP000008141">
    <property type="component" value="Unassembled WGS sequence"/>
</dbReference>
<dbReference type="RefSeq" id="XP_005843711.1">
    <property type="nucleotide sequence ID" value="XM_005843649.1"/>
</dbReference>
<keyword evidence="2" id="KW-0732">Signal</keyword>
<feature type="non-terminal residue" evidence="4">
    <location>
        <position position="709"/>
    </location>
</feature>
<evidence type="ECO:0000256" key="1">
    <source>
        <dbReference type="SAM" id="MobiDB-lite"/>
    </source>
</evidence>
<feature type="region of interest" description="Disordered" evidence="1">
    <location>
        <begin position="424"/>
        <end position="443"/>
    </location>
</feature>
<dbReference type="GeneID" id="17351054"/>
<dbReference type="EMBL" id="GL433862">
    <property type="protein sequence ID" value="EFN51609.1"/>
    <property type="molecule type" value="Genomic_DNA"/>
</dbReference>
<dbReference type="OrthoDB" id="187139at2759"/>
<dbReference type="KEGG" id="cvr:CHLNCDRAFT_140001"/>
<dbReference type="Gene3D" id="2.160.20.10">
    <property type="entry name" value="Single-stranded right-handed beta-helix, Pectin lyase-like"/>
    <property type="match status" value="1"/>
</dbReference>
<feature type="signal peptide" evidence="2">
    <location>
        <begin position="1"/>
        <end position="22"/>
    </location>
</feature>
<sequence>MRIAASVLFWGLLLAGAAGAAAQATGYLPSGRELDWSFAGYRGAYHGDVPPPSPLSTPKYNVKSFGAKGDGVTDDSAALLAAVAAANVAPGVVLLPAGTYVLTRPLAVTSSNVTLRGEGEDLTRILIRASLTDVYGGTWAADATGDLKSVWGSGGAFIQFTGGEPEGSSRADTQLAVVYGGVTRGATRIPVAFSAQPAVGQWVRLFVNDAASGGSRRRLRQEGGEEVAPAWQREVRARLAALGSHPEHAAKAEQQQQKELEVAGGGTMRREAAWEATAAREEGEEEGRGAGEGAWRLRPQLLAAQAALRQPARADAGAGGGGGDAQRWRELQRRAGEVGEAPRWQQELRAKLAAMGARARQAARDGQQRLFGSDEEAASREEQADDAMLHFVLQGLGAGREQREEEEAAAAARLRLRLHQLHPGADSAAQEERREAADPEDASWQYQYRRRGLRQQGGADLSVVPVPSRLQADPVFAVVARAARLLSGGEPALSLEQAWGANKAASPSSGSTVDAWEIDSLPSDSPIPDELQFSAKVAAVGSNWIELDRALPFPVLDGQEGWVHAYEPSLEEAGVERLTVEFADHSPSRYAGHGTDRGYNAIGFHTASNVWARQVRVVNCENALFLQWVDHASILDVTVLSTRQRADPADSAWQRQGHHALSLAMSHAVLAQRFDVAARYWHDVALGRGALLNVLNGGSALDLGTFHQE</sequence>
<dbReference type="InterPro" id="IPR024535">
    <property type="entry name" value="RHGA/B-epi-like_pectate_lyase"/>
</dbReference>
<feature type="compositionally biased region" description="Basic and acidic residues" evidence="1">
    <location>
        <begin position="245"/>
        <end position="261"/>
    </location>
</feature>
<evidence type="ECO:0000313" key="5">
    <source>
        <dbReference type="Proteomes" id="UP000008141"/>
    </source>
</evidence>
<accession>E1ZRD2</accession>